<organism evidence="2 3">
    <name type="scientific">Thalassotalea euphylliae</name>
    <dbReference type="NCBI Taxonomy" id="1655234"/>
    <lineage>
        <taxon>Bacteria</taxon>
        <taxon>Pseudomonadati</taxon>
        <taxon>Pseudomonadota</taxon>
        <taxon>Gammaproteobacteria</taxon>
        <taxon>Alteromonadales</taxon>
        <taxon>Colwelliaceae</taxon>
        <taxon>Thalassotalea</taxon>
    </lineage>
</organism>
<protein>
    <submittedName>
        <fullName evidence="2">DUF2730 family protein</fullName>
    </submittedName>
</protein>
<keyword evidence="1" id="KW-0472">Membrane</keyword>
<name>A0A3E0U8X8_9GAMM</name>
<keyword evidence="3" id="KW-1185">Reference proteome</keyword>
<proteinExistence type="predicted"/>
<keyword evidence="1" id="KW-1133">Transmembrane helix</keyword>
<accession>A0A3E0U8X8</accession>
<dbReference type="Proteomes" id="UP000256899">
    <property type="component" value="Unassembled WGS sequence"/>
</dbReference>
<evidence type="ECO:0000256" key="1">
    <source>
        <dbReference type="SAM" id="Phobius"/>
    </source>
</evidence>
<evidence type="ECO:0000313" key="2">
    <source>
        <dbReference type="EMBL" id="REL32525.1"/>
    </source>
</evidence>
<dbReference type="AlphaFoldDB" id="A0A3E0U8X8"/>
<feature type="transmembrane region" description="Helical" evidence="1">
    <location>
        <begin position="12"/>
        <end position="31"/>
    </location>
</feature>
<dbReference type="EMBL" id="QUOT01000001">
    <property type="protein sequence ID" value="REL32525.1"/>
    <property type="molecule type" value="Genomic_DNA"/>
</dbReference>
<reference evidence="3" key="1">
    <citation type="submission" date="2018-08" db="EMBL/GenBank/DDBJ databases">
        <title>Thalassotalea euphylliae genome.</title>
        <authorList>
            <person name="Summers S."/>
            <person name="Rice S.A."/>
            <person name="Freckelton M.L."/>
            <person name="Nedved B.T."/>
            <person name="Hadfield M.G."/>
        </authorList>
    </citation>
    <scope>NUCLEOTIDE SEQUENCE [LARGE SCALE GENOMIC DNA]</scope>
    <source>
        <strain evidence="3">H3</strain>
    </source>
</reference>
<sequence length="117" mass="13419">MEWLNEHFKIIQFVLSAAFAAIVFVMMLVFVKRKEHSDLKARVSTLEQTYCEKDEHTKLANRVTTIETQLKDLPSSKDFHQLEKDIGELKGSLEGVQTLLANINNQVNMLVENEIKG</sequence>
<comment type="caution">
    <text evidence="2">The sequence shown here is derived from an EMBL/GenBank/DDBJ whole genome shotgun (WGS) entry which is preliminary data.</text>
</comment>
<dbReference type="Pfam" id="PF10805">
    <property type="entry name" value="DUF2730"/>
    <property type="match status" value="1"/>
</dbReference>
<evidence type="ECO:0000313" key="3">
    <source>
        <dbReference type="Proteomes" id="UP000256899"/>
    </source>
</evidence>
<keyword evidence="1" id="KW-0812">Transmembrane</keyword>
<gene>
    <name evidence="2" type="ORF">DXX94_18415</name>
</gene>
<dbReference type="InterPro" id="IPR020269">
    <property type="entry name" value="Phage_Mu_Releasin"/>
</dbReference>
<dbReference type="RefSeq" id="WP_116018153.1">
    <property type="nucleotide sequence ID" value="NZ_QUOT01000001.1"/>
</dbReference>